<reference evidence="1 2" key="1">
    <citation type="submission" date="2023-01" db="EMBL/GenBank/DDBJ databases">
        <title>Novel diversity within Roseofilum (Cyanobacteria; Desertifilaceae) from marine benthic mats with descriptions of four novel species.</title>
        <authorList>
            <person name="Wang Y."/>
            <person name="Berthold D.E."/>
            <person name="Hu J."/>
            <person name="Lefler F.W."/>
            <person name="Laughinghouse H.D. IV."/>
        </authorList>
    </citation>
    <scope>NUCLEOTIDE SEQUENCE [LARGE SCALE GENOMIC DNA]</scope>
    <source>
        <strain evidence="1 2">BLCC-M154</strain>
    </source>
</reference>
<dbReference type="EMBL" id="JAQOSP010000015">
    <property type="protein sequence ID" value="MDJ1168350.1"/>
    <property type="molecule type" value="Genomic_DNA"/>
</dbReference>
<dbReference type="RefSeq" id="WP_283752114.1">
    <property type="nucleotide sequence ID" value="NZ_JAQOSP010000015.1"/>
</dbReference>
<sequence length="272" mass="30583">MKREVVEDFLNLPGIAGIALIDRRSRPYFCGVDNTLNFQQKEALAQGLRQVVETTPEGFESFEFQFAQNQVFIYKLPEGMILLVLTTLDLVYSHYADALNHLKAELIADSATAIATVRLLAGSLTLSNQTYWKDSPSPSPSPTPVPLTSYPRVPPVPPTPEAASQVTLKELLEALNQLSLYTTQYLGKAVITNYWKSTRPDGEWLQSFEISRTAELTFTRSTALTQTVTPEQLSWIQSWVQAFISRCIKVIRDFPALVEKSLKPEYKQLLLP</sequence>
<evidence type="ECO:0008006" key="3">
    <source>
        <dbReference type="Google" id="ProtNLM"/>
    </source>
</evidence>
<gene>
    <name evidence="1" type="ORF">PMG71_02800</name>
</gene>
<organism evidence="1 2">
    <name type="scientific">Roseofilum acuticapitatum BLCC-M154</name>
    <dbReference type="NCBI Taxonomy" id="3022444"/>
    <lineage>
        <taxon>Bacteria</taxon>
        <taxon>Bacillati</taxon>
        <taxon>Cyanobacteriota</taxon>
        <taxon>Cyanophyceae</taxon>
        <taxon>Desertifilales</taxon>
        <taxon>Desertifilaceae</taxon>
        <taxon>Roseofilum</taxon>
        <taxon>Roseofilum acuticapitatum</taxon>
    </lineage>
</organism>
<dbReference type="Proteomes" id="UP001235303">
    <property type="component" value="Unassembled WGS sequence"/>
</dbReference>
<comment type="caution">
    <text evidence="1">The sequence shown here is derived from an EMBL/GenBank/DDBJ whole genome shotgun (WGS) entry which is preliminary data.</text>
</comment>
<name>A0ABT7AN88_9CYAN</name>
<evidence type="ECO:0000313" key="1">
    <source>
        <dbReference type="EMBL" id="MDJ1168350.1"/>
    </source>
</evidence>
<keyword evidence="2" id="KW-1185">Reference proteome</keyword>
<proteinExistence type="predicted"/>
<protein>
    <recommendedName>
        <fullName evidence="3">Roadblock/LAMTOR2 domain-containing protein</fullName>
    </recommendedName>
</protein>
<evidence type="ECO:0000313" key="2">
    <source>
        <dbReference type="Proteomes" id="UP001235303"/>
    </source>
</evidence>
<accession>A0ABT7AN88</accession>